<comment type="caution">
    <text evidence="16">The sequence shown here is derived from an EMBL/GenBank/DDBJ whole genome shotgun (WGS) entry which is preliminary data.</text>
</comment>
<keyword evidence="5" id="KW-0808">Transferase</keyword>
<keyword evidence="4" id="KW-0723">Serine/threonine-protein kinase</keyword>
<dbReference type="FunFam" id="3.30.200.20:FF:000097">
    <property type="entry name" value="Probable serine/threonine-protein kinase nek1"/>
    <property type="match status" value="1"/>
</dbReference>
<evidence type="ECO:0000256" key="14">
    <source>
        <dbReference type="SAM" id="MobiDB-lite"/>
    </source>
</evidence>
<evidence type="ECO:0000256" key="5">
    <source>
        <dbReference type="ARBA" id="ARBA00022679"/>
    </source>
</evidence>
<feature type="compositionally biased region" description="Polar residues" evidence="14">
    <location>
        <begin position="760"/>
        <end position="780"/>
    </location>
</feature>
<dbReference type="Gene3D" id="3.30.200.20">
    <property type="entry name" value="Phosphorylase Kinase, domain 1"/>
    <property type="match status" value="1"/>
</dbReference>
<dbReference type="Gene3D" id="1.10.510.10">
    <property type="entry name" value="Transferase(Phosphotransferase) domain 1"/>
    <property type="match status" value="1"/>
</dbReference>
<dbReference type="GO" id="GO:0046872">
    <property type="term" value="F:metal ion binding"/>
    <property type="evidence" value="ECO:0007669"/>
    <property type="project" value="UniProtKB-KW"/>
</dbReference>
<dbReference type="PROSITE" id="PS50011">
    <property type="entry name" value="PROTEIN_KINASE_DOM"/>
    <property type="match status" value="1"/>
</dbReference>
<dbReference type="CDD" id="cd08218">
    <property type="entry name" value="STKc_Nek1"/>
    <property type="match status" value="1"/>
</dbReference>
<dbReference type="Pfam" id="PF00069">
    <property type="entry name" value="Pkinase"/>
    <property type="match status" value="1"/>
</dbReference>
<dbReference type="PANTHER" id="PTHR44899">
    <property type="entry name" value="CAMK FAMILY PROTEIN KINASE"/>
    <property type="match status" value="1"/>
</dbReference>
<dbReference type="SMART" id="SM00220">
    <property type="entry name" value="S_TKc"/>
    <property type="match status" value="1"/>
</dbReference>
<dbReference type="EMBL" id="JACASE010000016">
    <property type="protein sequence ID" value="KAF6401874.1"/>
    <property type="molecule type" value="Genomic_DNA"/>
</dbReference>
<gene>
    <name evidence="16" type="ORF">HJG63_014059</name>
</gene>
<dbReference type="AlphaFoldDB" id="A0A7J8BSY6"/>
<name>A0A7J8BSY6_ROUAE</name>
<dbReference type="InterPro" id="IPR017441">
    <property type="entry name" value="Protein_kinase_ATP_BS"/>
</dbReference>
<dbReference type="GO" id="GO:0004674">
    <property type="term" value="F:protein serine/threonine kinase activity"/>
    <property type="evidence" value="ECO:0007669"/>
    <property type="project" value="UniProtKB-KW"/>
</dbReference>
<organism evidence="16 17">
    <name type="scientific">Rousettus aegyptiacus</name>
    <name type="common">Egyptian fruit bat</name>
    <name type="synonym">Pteropus aegyptiacus</name>
    <dbReference type="NCBI Taxonomy" id="9407"/>
    <lineage>
        <taxon>Eukaryota</taxon>
        <taxon>Metazoa</taxon>
        <taxon>Chordata</taxon>
        <taxon>Craniata</taxon>
        <taxon>Vertebrata</taxon>
        <taxon>Euteleostomi</taxon>
        <taxon>Mammalia</taxon>
        <taxon>Eutheria</taxon>
        <taxon>Laurasiatheria</taxon>
        <taxon>Chiroptera</taxon>
        <taxon>Yinpterochiroptera</taxon>
        <taxon>Pteropodoidea</taxon>
        <taxon>Pteropodidae</taxon>
        <taxon>Rousettinae</taxon>
        <taxon>Rousettus</taxon>
    </lineage>
</organism>
<evidence type="ECO:0000256" key="10">
    <source>
        <dbReference type="ARBA" id="ARBA00022842"/>
    </source>
</evidence>
<dbReference type="EC" id="2.7.11.1" evidence="3"/>
<keyword evidence="10" id="KW-0460">Magnesium</keyword>
<proteinExistence type="inferred from homology"/>
<comment type="catalytic activity">
    <reaction evidence="11">
        <text>L-threonyl-[protein] + ATP = O-phospho-L-threonyl-[protein] + ADP + H(+)</text>
        <dbReference type="Rhea" id="RHEA:46608"/>
        <dbReference type="Rhea" id="RHEA-COMP:11060"/>
        <dbReference type="Rhea" id="RHEA-COMP:11605"/>
        <dbReference type="ChEBI" id="CHEBI:15378"/>
        <dbReference type="ChEBI" id="CHEBI:30013"/>
        <dbReference type="ChEBI" id="CHEBI:30616"/>
        <dbReference type="ChEBI" id="CHEBI:61977"/>
        <dbReference type="ChEBI" id="CHEBI:456216"/>
        <dbReference type="EC" id="2.7.11.1"/>
    </reaction>
</comment>
<protein>
    <recommendedName>
        <fullName evidence="3">non-specific serine/threonine protein kinase</fullName>
        <ecNumber evidence="3">2.7.11.1</ecNumber>
    </recommendedName>
</protein>
<dbReference type="InterPro" id="IPR011009">
    <property type="entry name" value="Kinase-like_dom_sf"/>
</dbReference>
<dbReference type="InterPro" id="IPR008271">
    <property type="entry name" value="Ser/Thr_kinase_AS"/>
</dbReference>
<feature type="region of interest" description="Disordered" evidence="14">
    <location>
        <begin position="583"/>
        <end position="604"/>
    </location>
</feature>
<dbReference type="InterPro" id="IPR000719">
    <property type="entry name" value="Prot_kinase_dom"/>
</dbReference>
<dbReference type="InterPro" id="IPR051131">
    <property type="entry name" value="NEK_Ser/Thr_kinase_NIMA"/>
</dbReference>
<evidence type="ECO:0000256" key="7">
    <source>
        <dbReference type="ARBA" id="ARBA00022741"/>
    </source>
</evidence>
<keyword evidence="6" id="KW-0479">Metal-binding</keyword>
<evidence type="ECO:0000256" key="8">
    <source>
        <dbReference type="ARBA" id="ARBA00022777"/>
    </source>
</evidence>
<keyword evidence="8 16" id="KW-0418">Kinase</keyword>
<comment type="cofactor">
    <cofactor evidence="1">
        <name>Mg(2+)</name>
        <dbReference type="ChEBI" id="CHEBI:18420"/>
    </cofactor>
</comment>
<feature type="domain" description="Protein kinase" evidence="15">
    <location>
        <begin position="4"/>
        <end position="258"/>
    </location>
</feature>
<dbReference type="PROSITE" id="PS00107">
    <property type="entry name" value="PROTEIN_KINASE_ATP"/>
    <property type="match status" value="1"/>
</dbReference>
<sequence>MDKYVRLQKIGEGSFGKAILVKSTEDGKQYVIKEINISRMSNKEREESRREVAVLANMKHPNIVQYRESFEENGSLYIVMDYCEGGDLFKRINAQKGILFQEDQILDWFVQICLALKHVHDRKILHRDIKSQNIFLTKDGTIQLGDFGIARVLNSTVELARTCIGTPYYLSPEICENKPYNNKSDIWALGCVLYEMCTLKHAFEAGNMKNLVLKIISGSFPPVSLHYSYDLRSLLSQLFKRNPRDRPSVNSILEKGFIAKRIEKFLSPQLIAEEFCLKTFSKFGPQLIPAKRPASGQSLASVVSAQKITKPAAKYGVPLAYKKYGDKKLHEKKPLQKLKQLERINRAREQGWRNVLSAGGSGEVKATFFGGGGAVAPSFPSRGQYEHYHAIFDQMQRQRAEDNEAKWRGEIHGRRLPERQKGQLAMERAKQVEEFLQRKQEARQNKARAEGHMVYLARLRQIRLQNFNERQQIRAKLRGEKKEVDNSEGQEGSEEVDMRRKKVEALKAQASARASVLKEQLERKRKEAYEREKKVWEEHLVAKGVKNSDMSPSGQHEAGGSPSKQQMRSVISVTSALKEVGMDSLTGTQEPTEEMQKTNSAISSKREILRRLNQNLKAQEDGKGKQCHSDTCEVIVHEDAKGHEKEKSVSSDRKKWEAGGQLVIPLDESAWDASFSATDTHTVGDVIKLDSGGSPRRVWGKSPTDSVLKILGEAELQLQTEQLGNTTIRSDISSEGEKYKPLIAGEEKVKCVSLEMNPSVTLDSSAETNSPKLSEGSPQMSLKPEGNLEERDNLETEVLQDSSGAKKGGSLPCMVMDVWINEIKETKETELDDRITSQQNEDSEDGFLRNLEQLSEVHIEPEIDDSQHSNKCETDKSVQPEPFFHKVVHSKHLNVVSQIQSILCSPEEALILRSHSDSPPKIKNKNSLLIGLSTGLFDANNPKMLRTCSLPDLSKLFRTLIDVPTVEDVRQDNLEIDEIEDERIKEGPSDSEDIVFEETDTDLQELQASMEQLLREQPGEEYSEEEESVLKNSDIEQTANGTDLADEDDNPSSESALNEEWHSDNSDGEITSECEYDSVFNHLEELRFHLEQEIGFEKFFEVYEKIKAIHEDEDENLEICSTIAQNILGNEHQHLYAKILHLVMADGAYQEDNDE</sequence>
<evidence type="ECO:0000259" key="15">
    <source>
        <dbReference type="PROSITE" id="PS50011"/>
    </source>
</evidence>
<evidence type="ECO:0000256" key="9">
    <source>
        <dbReference type="ARBA" id="ARBA00022840"/>
    </source>
</evidence>
<accession>A0A7J8BSY6</accession>
<feature type="region of interest" description="Disordered" evidence="14">
    <location>
        <begin position="543"/>
        <end position="568"/>
    </location>
</feature>
<evidence type="ECO:0000256" key="2">
    <source>
        <dbReference type="ARBA" id="ARBA00010886"/>
    </source>
</evidence>
<feature type="region of interest" description="Disordered" evidence="14">
    <location>
        <begin position="760"/>
        <end position="788"/>
    </location>
</feature>
<evidence type="ECO:0000256" key="12">
    <source>
        <dbReference type="ARBA" id="ARBA00048679"/>
    </source>
</evidence>
<evidence type="ECO:0000256" key="4">
    <source>
        <dbReference type="ARBA" id="ARBA00022527"/>
    </source>
</evidence>
<evidence type="ECO:0000313" key="17">
    <source>
        <dbReference type="Proteomes" id="UP000593571"/>
    </source>
</evidence>
<evidence type="ECO:0000256" key="11">
    <source>
        <dbReference type="ARBA" id="ARBA00047899"/>
    </source>
</evidence>
<dbReference type="GO" id="GO:0005524">
    <property type="term" value="F:ATP binding"/>
    <property type="evidence" value="ECO:0007669"/>
    <property type="project" value="UniProtKB-UniRule"/>
</dbReference>
<dbReference type="PANTHER" id="PTHR44899:SF4">
    <property type="entry name" value="SERINE_THREONINE-PROTEIN KINASE NEK1"/>
    <property type="match status" value="1"/>
</dbReference>
<evidence type="ECO:0000256" key="6">
    <source>
        <dbReference type="ARBA" id="ARBA00022723"/>
    </source>
</evidence>
<evidence type="ECO:0000256" key="13">
    <source>
        <dbReference type="PROSITE-ProRule" id="PRU10141"/>
    </source>
</evidence>
<keyword evidence="17" id="KW-1185">Reference proteome</keyword>
<dbReference type="Proteomes" id="UP000593571">
    <property type="component" value="Unassembled WGS sequence"/>
</dbReference>
<feature type="binding site" evidence="13">
    <location>
        <position position="33"/>
    </location>
    <ligand>
        <name>ATP</name>
        <dbReference type="ChEBI" id="CHEBI:30616"/>
    </ligand>
</feature>
<keyword evidence="7 13" id="KW-0547">Nucleotide-binding</keyword>
<dbReference type="PROSITE" id="PS00108">
    <property type="entry name" value="PROTEIN_KINASE_ST"/>
    <property type="match status" value="1"/>
</dbReference>
<feature type="compositionally biased region" description="Acidic residues" evidence="14">
    <location>
        <begin position="486"/>
        <end position="495"/>
    </location>
</feature>
<keyword evidence="9 13" id="KW-0067">ATP-binding</keyword>
<dbReference type="FunFam" id="1.10.510.10:FF:000172">
    <property type="entry name" value="serine/threonine-protein kinase Nek1 isoform X1"/>
    <property type="match status" value="1"/>
</dbReference>
<evidence type="ECO:0000256" key="3">
    <source>
        <dbReference type="ARBA" id="ARBA00012513"/>
    </source>
</evidence>
<feature type="region of interest" description="Disordered" evidence="14">
    <location>
        <begin position="1040"/>
        <end position="1070"/>
    </location>
</feature>
<comment type="catalytic activity">
    <reaction evidence="12">
        <text>L-seryl-[protein] + ATP = O-phospho-L-seryl-[protein] + ADP + H(+)</text>
        <dbReference type="Rhea" id="RHEA:17989"/>
        <dbReference type="Rhea" id="RHEA-COMP:9863"/>
        <dbReference type="Rhea" id="RHEA-COMP:11604"/>
        <dbReference type="ChEBI" id="CHEBI:15378"/>
        <dbReference type="ChEBI" id="CHEBI:29999"/>
        <dbReference type="ChEBI" id="CHEBI:30616"/>
        <dbReference type="ChEBI" id="CHEBI:83421"/>
        <dbReference type="ChEBI" id="CHEBI:456216"/>
        <dbReference type="EC" id="2.7.11.1"/>
    </reaction>
</comment>
<feature type="region of interest" description="Disordered" evidence="14">
    <location>
        <begin position="1016"/>
        <end position="1035"/>
    </location>
</feature>
<evidence type="ECO:0000256" key="1">
    <source>
        <dbReference type="ARBA" id="ARBA00001946"/>
    </source>
</evidence>
<feature type="region of interest" description="Disordered" evidence="14">
    <location>
        <begin position="478"/>
        <end position="499"/>
    </location>
</feature>
<reference evidence="16 17" key="1">
    <citation type="journal article" date="2020" name="Nature">
        <title>Six reference-quality genomes reveal evolution of bat adaptations.</title>
        <authorList>
            <person name="Jebb D."/>
            <person name="Huang Z."/>
            <person name="Pippel M."/>
            <person name="Hughes G.M."/>
            <person name="Lavrichenko K."/>
            <person name="Devanna P."/>
            <person name="Winkler S."/>
            <person name="Jermiin L.S."/>
            <person name="Skirmuntt E.C."/>
            <person name="Katzourakis A."/>
            <person name="Burkitt-Gray L."/>
            <person name="Ray D.A."/>
            <person name="Sullivan K.A.M."/>
            <person name="Roscito J.G."/>
            <person name="Kirilenko B.M."/>
            <person name="Davalos L.M."/>
            <person name="Corthals A.P."/>
            <person name="Power M.L."/>
            <person name="Jones G."/>
            <person name="Ransome R.D."/>
            <person name="Dechmann D.K.N."/>
            <person name="Locatelli A.G."/>
            <person name="Puechmaille S.J."/>
            <person name="Fedrigo O."/>
            <person name="Jarvis E.D."/>
            <person name="Hiller M."/>
            <person name="Vernes S.C."/>
            <person name="Myers E.W."/>
            <person name="Teeling E.C."/>
        </authorList>
    </citation>
    <scope>NUCLEOTIDE SEQUENCE [LARGE SCALE GENOMIC DNA]</scope>
    <source>
        <strain evidence="16">MRouAeg1</strain>
        <tissue evidence="16">Muscle</tissue>
    </source>
</reference>
<evidence type="ECO:0000313" key="16">
    <source>
        <dbReference type="EMBL" id="KAF6401874.1"/>
    </source>
</evidence>
<comment type="similarity">
    <text evidence="2">Belongs to the protein kinase superfamily. NEK Ser/Thr protein kinase family. NIMA subfamily.</text>
</comment>
<dbReference type="SUPFAM" id="SSF56112">
    <property type="entry name" value="Protein kinase-like (PK-like)"/>
    <property type="match status" value="1"/>
</dbReference>